<dbReference type="GO" id="GO:0008933">
    <property type="term" value="F:peptidoglycan lytic transglycosylase activity"/>
    <property type="evidence" value="ECO:0007669"/>
    <property type="project" value="TreeGrafter"/>
</dbReference>
<proteinExistence type="predicted"/>
<evidence type="ECO:0000313" key="2">
    <source>
        <dbReference type="EMBL" id="SUZ63340.1"/>
    </source>
</evidence>
<dbReference type="NCBIfam" id="TIGR02282">
    <property type="entry name" value="MltB"/>
    <property type="match status" value="1"/>
</dbReference>
<dbReference type="InterPro" id="IPR023346">
    <property type="entry name" value="Lysozyme-like_dom_sf"/>
</dbReference>
<gene>
    <name evidence="2" type="ORF">METZ01_LOCUS16194</name>
</gene>
<dbReference type="InterPro" id="IPR011757">
    <property type="entry name" value="Lytic_transglycosylase_MltB"/>
</dbReference>
<feature type="domain" description="Transglycosylase SLT" evidence="1">
    <location>
        <begin position="31"/>
        <end position="321"/>
    </location>
</feature>
<dbReference type="AlphaFoldDB" id="A0A381P8V5"/>
<dbReference type="PANTHER" id="PTHR30163:SF9">
    <property type="entry name" value="MEMBRANE-BOUND LYTIC MUREIN TRANSGLYCOSYLASE B"/>
    <property type="match status" value="1"/>
</dbReference>
<dbReference type="GO" id="GO:0009253">
    <property type="term" value="P:peptidoglycan catabolic process"/>
    <property type="evidence" value="ECO:0007669"/>
    <property type="project" value="TreeGrafter"/>
</dbReference>
<name>A0A381P8V5_9ZZZZ</name>
<dbReference type="SUPFAM" id="SSF53955">
    <property type="entry name" value="Lysozyme-like"/>
    <property type="match status" value="1"/>
</dbReference>
<protein>
    <recommendedName>
        <fullName evidence="1">Transglycosylase SLT domain-containing protein</fullName>
    </recommendedName>
</protein>
<dbReference type="Gene3D" id="1.10.530.10">
    <property type="match status" value="1"/>
</dbReference>
<reference evidence="2" key="1">
    <citation type="submission" date="2018-05" db="EMBL/GenBank/DDBJ databases">
        <authorList>
            <person name="Lanie J.A."/>
            <person name="Ng W.-L."/>
            <person name="Kazmierczak K.M."/>
            <person name="Andrzejewski T.M."/>
            <person name="Davidsen T.M."/>
            <person name="Wayne K.J."/>
            <person name="Tettelin H."/>
            <person name="Glass J.I."/>
            <person name="Rusch D."/>
            <person name="Podicherti R."/>
            <person name="Tsui H.-C.T."/>
            <person name="Winkler M.E."/>
        </authorList>
    </citation>
    <scope>NUCLEOTIDE SEQUENCE</scope>
</reference>
<dbReference type="Pfam" id="PF13406">
    <property type="entry name" value="SLT_2"/>
    <property type="match status" value="1"/>
</dbReference>
<dbReference type="InterPro" id="IPR043426">
    <property type="entry name" value="MltB-like"/>
</dbReference>
<accession>A0A381P8V5</accession>
<dbReference type="EMBL" id="UINC01000914">
    <property type="protein sequence ID" value="SUZ63340.1"/>
    <property type="molecule type" value="Genomic_DNA"/>
</dbReference>
<dbReference type="FunFam" id="1.10.8.350:FF:000001">
    <property type="entry name" value="Lytic murein transglycosylase B"/>
    <property type="match status" value="1"/>
</dbReference>
<dbReference type="InterPro" id="IPR031304">
    <property type="entry name" value="SLT_2"/>
</dbReference>
<organism evidence="2">
    <name type="scientific">marine metagenome</name>
    <dbReference type="NCBI Taxonomy" id="408172"/>
    <lineage>
        <taxon>unclassified sequences</taxon>
        <taxon>metagenomes</taxon>
        <taxon>ecological metagenomes</taxon>
    </lineage>
</organism>
<sequence>MKHLSIFLLIVSTIFAFEIKADESISYQNRPDVIDFIEMMHNKHGSDKEELKKLFSSVNFQERVVRIMNRQPEGTMTWSSYKNMMVTDERVDSGKQFIGVYKEDLKRAEDIYGVPASIIASIIGIETRYGKITGNIRVLDSLSTLSFDYPRRAKFFKVQLEEFLLLAEEENWDPSNIKGSIAGAMGFGQFMPDSYRNYAVDFDFDGKRDILNNPVDAIGSVANFLNKKGKWEPNTKVVLKATHSGERPKLKSSFKPYMKVSDLKSFGITPVEKLQNQLRVIPIELEIEKGYEYWLGLKNYQAISRYNRSKLYIMAVYEFSESLAEFF</sequence>
<dbReference type="CDD" id="cd13399">
    <property type="entry name" value="Slt35-like"/>
    <property type="match status" value="1"/>
</dbReference>
<dbReference type="PANTHER" id="PTHR30163">
    <property type="entry name" value="MEMBRANE-BOUND LYTIC MUREIN TRANSGLYCOSYLASE B"/>
    <property type="match status" value="1"/>
</dbReference>
<dbReference type="Gene3D" id="1.10.8.350">
    <property type="entry name" value="Bacterial muramidase"/>
    <property type="match status" value="1"/>
</dbReference>
<evidence type="ECO:0000259" key="1">
    <source>
        <dbReference type="Pfam" id="PF13406"/>
    </source>
</evidence>